<organism evidence="2">
    <name type="scientific">Anguilla anguilla</name>
    <name type="common">European freshwater eel</name>
    <name type="synonym">Muraena anguilla</name>
    <dbReference type="NCBI Taxonomy" id="7936"/>
    <lineage>
        <taxon>Eukaryota</taxon>
        <taxon>Metazoa</taxon>
        <taxon>Chordata</taxon>
        <taxon>Craniata</taxon>
        <taxon>Vertebrata</taxon>
        <taxon>Euteleostomi</taxon>
        <taxon>Actinopterygii</taxon>
        <taxon>Neopterygii</taxon>
        <taxon>Teleostei</taxon>
        <taxon>Anguilliformes</taxon>
        <taxon>Anguillidae</taxon>
        <taxon>Anguilla</taxon>
    </lineage>
</organism>
<evidence type="ECO:0000313" key="2">
    <source>
        <dbReference type="EMBL" id="JAH87171.1"/>
    </source>
</evidence>
<dbReference type="EMBL" id="GBXM01021406">
    <property type="protein sequence ID" value="JAH87171.1"/>
    <property type="molecule type" value="Transcribed_RNA"/>
</dbReference>
<sequence length="30" mass="3028">MYSVSTVAISSGVSPMPEPDPELKSSSSTG</sequence>
<reference evidence="2" key="2">
    <citation type="journal article" date="2015" name="Fish Shellfish Immunol.">
        <title>Early steps in the European eel (Anguilla anguilla)-Vibrio vulnificus interaction in the gills: Role of the RtxA13 toxin.</title>
        <authorList>
            <person name="Callol A."/>
            <person name="Pajuelo D."/>
            <person name="Ebbesson L."/>
            <person name="Teles M."/>
            <person name="MacKenzie S."/>
            <person name="Amaro C."/>
        </authorList>
    </citation>
    <scope>NUCLEOTIDE SEQUENCE</scope>
</reference>
<protein>
    <submittedName>
        <fullName evidence="2">Uncharacterized protein</fullName>
    </submittedName>
</protein>
<evidence type="ECO:0000256" key="1">
    <source>
        <dbReference type="SAM" id="MobiDB-lite"/>
    </source>
</evidence>
<feature type="region of interest" description="Disordered" evidence="1">
    <location>
        <begin position="1"/>
        <end position="30"/>
    </location>
</feature>
<dbReference type="AlphaFoldDB" id="A0A0E9WA30"/>
<reference evidence="2" key="1">
    <citation type="submission" date="2014-11" db="EMBL/GenBank/DDBJ databases">
        <authorList>
            <person name="Amaro Gonzalez C."/>
        </authorList>
    </citation>
    <scope>NUCLEOTIDE SEQUENCE</scope>
</reference>
<accession>A0A0E9WA30</accession>
<feature type="compositionally biased region" description="Polar residues" evidence="1">
    <location>
        <begin position="1"/>
        <end position="13"/>
    </location>
</feature>
<proteinExistence type="predicted"/>
<name>A0A0E9WA30_ANGAN</name>